<name>A0A1H0KL64_9ACTN</name>
<dbReference type="EMBL" id="LT629710">
    <property type="protein sequence ID" value="SDO56724.1"/>
    <property type="molecule type" value="Genomic_DNA"/>
</dbReference>
<feature type="compositionally biased region" description="Low complexity" evidence="1">
    <location>
        <begin position="398"/>
        <end position="419"/>
    </location>
</feature>
<accession>A0A1H0KL64</accession>
<organism evidence="2 3">
    <name type="scientific">Nakamurella panacisegetis</name>
    <dbReference type="NCBI Taxonomy" id="1090615"/>
    <lineage>
        <taxon>Bacteria</taxon>
        <taxon>Bacillati</taxon>
        <taxon>Actinomycetota</taxon>
        <taxon>Actinomycetes</taxon>
        <taxon>Nakamurellales</taxon>
        <taxon>Nakamurellaceae</taxon>
        <taxon>Nakamurella</taxon>
    </lineage>
</organism>
<dbReference type="Proteomes" id="UP000198741">
    <property type="component" value="Chromosome I"/>
</dbReference>
<dbReference type="AlphaFoldDB" id="A0A1H0KL64"/>
<reference evidence="2 3" key="1">
    <citation type="submission" date="2016-10" db="EMBL/GenBank/DDBJ databases">
        <authorList>
            <person name="de Groot N.N."/>
        </authorList>
    </citation>
    <scope>NUCLEOTIDE SEQUENCE [LARGE SCALE GENOMIC DNA]</scope>
    <source>
        <strain evidence="3">P4-7,KCTC 19426,CECT 7604</strain>
    </source>
</reference>
<keyword evidence="3" id="KW-1185">Reference proteome</keyword>
<proteinExistence type="predicted"/>
<gene>
    <name evidence="2" type="ORF">SAMN04515671_1355</name>
</gene>
<dbReference type="InterPro" id="IPR010916">
    <property type="entry name" value="TonB_box_CS"/>
</dbReference>
<feature type="region of interest" description="Disordered" evidence="1">
    <location>
        <begin position="336"/>
        <end position="419"/>
    </location>
</feature>
<protein>
    <submittedName>
        <fullName evidence="2">Uncharacterized protein</fullName>
    </submittedName>
</protein>
<evidence type="ECO:0000313" key="2">
    <source>
        <dbReference type="EMBL" id="SDO56724.1"/>
    </source>
</evidence>
<feature type="compositionally biased region" description="Basic and acidic residues" evidence="1">
    <location>
        <begin position="336"/>
        <end position="352"/>
    </location>
</feature>
<evidence type="ECO:0000256" key="1">
    <source>
        <dbReference type="SAM" id="MobiDB-lite"/>
    </source>
</evidence>
<dbReference type="PROSITE" id="PS00430">
    <property type="entry name" value="TONB_DEPENDENT_REC_1"/>
    <property type="match status" value="1"/>
</dbReference>
<evidence type="ECO:0000313" key="3">
    <source>
        <dbReference type="Proteomes" id="UP000198741"/>
    </source>
</evidence>
<feature type="compositionally biased region" description="Low complexity" evidence="1">
    <location>
        <begin position="368"/>
        <end position="380"/>
    </location>
</feature>
<sequence length="419" mass="45517">MPRPRRFLKVWRPIVFGGLFVASTTFGLAWHFTAKSQIPTLSAAEPLRIEAWASDPTVPIRIQVEVVPHLYATGISESSEDSALETLSVQAERPVDVLIITNRQDRPQYSGPQVQTKPKFQRSADWNHIDAARDIEDQWAYVAHIAGGFKQFDESSIVGDFDGEPGAVYSTTDAFNARMPEIADNEFGNPYRPAYAFGPESKTDDVSQLTGPEPGGDHIVPNDFALSHWPISGPPYPTINPRVLFWEPQALTSSELLVGASDALVRKSIRDSGQPSGVLQGGEFTWQGTYSLRPSLEAVSPEADDRHSRLDFLSGVALATAAAAFIALVQERWETKEGRASGSRATDRDKSTRKMRLSPASTEILGEVSAVSSSRASPRPTALTRSKFRSFPKAAARPASKLASPSESSSGAVEPAPPC</sequence>